<keyword evidence="3" id="KW-1185">Reference proteome</keyword>
<organism evidence="2 3">
    <name type="scientific">Cylicostephanus goldi</name>
    <name type="common">Nematode worm</name>
    <dbReference type="NCBI Taxonomy" id="71465"/>
    <lineage>
        <taxon>Eukaryota</taxon>
        <taxon>Metazoa</taxon>
        <taxon>Ecdysozoa</taxon>
        <taxon>Nematoda</taxon>
        <taxon>Chromadorea</taxon>
        <taxon>Rhabditida</taxon>
        <taxon>Rhabditina</taxon>
        <taxon>Rhabditomorpha</taxon>
        <taxon>Strongyloidea</taxon>
        <taxon>Strongylidae</taxon>
        <taxon>Cylicostephanus</taxon>
    </lineage>
</organism>
<dbReference type="AlphaFoldDB" id="A0A3P6T8C1"/>
<protein>
    <submittedName>
        <fullName evidence="2">Uncharacterized protein</fullName>
    </submittedName>
</protein>
<feature type="region of interest" description="Disordered" evidence="1">
    <location>
        <begin position="205"/>
        <end position="252"/>
    </location>
</feature>
<evidence type="ECO:0000313" key="3">
    <source>
        <dbReference type="Proteomes" id="UP000271889"/>
    </source>
</evidence>
<dbReference type="OrthoDB" id="10646112at2759"/>
<feature type="non-terminal residue" evidence="2">
    <location>
        <position position="252"/>
    </location>
</feature>
<dbReference type="EMBL" id="UYRV01026341">
    <property type="protein sequence ID" value="VDK79113.1"/>
    <property type="molecule type" value="Genomic_DNA"/>
</dbReference>
<gene>
    <name evidence="2" type="ORF">CGOC_LOCUS7535</name>
</gene>
<name>A0A3P6T8C1_CYLGO</name>
<evidence type="ECO:0000256" key="1">
    <source>
        <dbReference type="SAM" id="MobiDB-lite"/>
    </source>
</evidence>
<proteinExistence type="predicted"/>
<dbReference type="Proteomes" id="UP000271889">
    <property type="component" value="Unassembled WGS sequence"/>
</dbReference>
<feature type="non-terminal residue" evidence="2">
    <location>
        <position position="1"/>
    </location>
</feature>
<reference evidence="2 3" key="1">
    <citation type="submission" date="2018-11" db="EMBL/GenBank/DDBJ databases">
        <authorList>
            <consortium name="Pathogen Informatics"/>
        </authorList>
    </citation>
    <scope>NUCLEOTIDE SEQUENCE [LARGE SCALE GENOMIC DNA]</scope>
</reference>
<feature type="region of interest" description="Disordered" evidence="1">
    <location>
        <begin position="1"/>
        <end position="24"/>
    </location>
</feature>
<evidence type="ECO:0000313" key="2">
    <source>
        <dbReference type="EMBL" id="VDK79113.1"/>
    </source>
</evidence>
<sequence length="252" mass="27342">AHSAHETRRRSIGSDNASTGRKRADSLHEVLRLLETGAMPSQYIEASPPRPLLARRSASATLRQDLRELKESEIWGTAPLQVDVSDSSRVASDLNIQLEVPSIPRSECSGLSDSPDRLVICDDEELNSLKEPLVNVVDAHVPYTAPEIVPESLVSPAETTLVAPLAETVPKTLLPPPEVILVPPLAKPVLKTVLPPPQVTLVPPLANTESHFETPKKRPTRKKSLTSLATPTTRKRSVKGQNAEVVSETAQK</sequence>
<accession>A0A3P6T8C1</accession>